<organism evidence="1 2">
    <name type="scientific">Dyadobacter luteus</name>
    <dbReference type="NCBI Taxonomy" id="2259619"/>
    <lineage>
        <taxon>Bacteria</taxon>
        <taxon>Pseudomonadati</taxon>
        <taxon>Bacteroidota</taxon>
        <taxon>Cytophagia</taxon>
        <taxon>Cytophagales</taxon>
        <taxon>Spirosomataceae</taxon>
        <taxon>Dyadobacter</taxon>
    </lineage>
</organism>
<gene>
    <name evidence="1" type="ORF">DSL64_22145</name>
</gene>
<dbReference type="EMBL" id="QNUL01000023">
    <property type="protein sequence ID" value="REA58087.1"/>
    <property type="molecule type" value="Genomic_DNA"/>
</dbReference>
<accession>A0A3D8Y997</accession>
<keyword evidence="2" id="KW-1185">Reference proteome</keyword>
<proteinExistence type="predicted"/>
<dbReference type="AlphaFoldDB" id="A0A3D8Y997"/>
<comment type="caution">
    <text evidence="1">The sequence shown here is derived from an EMBL/GenBank/DDBJ whole genome shotgun (WGS) entry which is preliminary data.</text>
</comment>
<protein>
    <submittedName>
        <fullName evidence="1">Uncharacterized protein</fullName>
    </submittedName>
</protein>
<dbReference type="RefSeq" id="WP_115833126.1">
    <property type="nucleotide sequence ID" value="NZ_QNUL01000023.1"/>
</dbReference>
<dbReference type="OrthoDB" id="961050at2"/>
<evidence type="ECO:0000313" key="2">
    <source>
        <dbReference type="Proteomes" id="UP000256373"/>
    </source>
</evidence>
<name>A0A3D8Y997_9BACT</name>
<reference evidence="1 2" key="1">
    <citation type="submission" date="2018-07" db="EMBL/GenBank/DDBJ databases">
        <title>Dyadobacter roseus sp. nov., isolated from rose rhizosphere soil.</title>
        <authorList>
            <person name="Chen L."/>
        </authorList>
    </citation>
    <scope>NUCLEOTIDE SEQUENCE [LARGE SCALE GENOMIC DNA]</scope>
    <source>
        <strain evidence="1 2">RS19</strain>
    </source>
</reference>
<sequence>MKFLKLLSLGHNAAGNLSPRFYMIKSISKLVFVLAAFVSCNQVKEVNPQRVTVPDRVIQLIEKSYENPKNLVFSEVIKDRVWNVDLESASKKYNAAVNPDNIIVSYRLAGEPVPDSLKNLLNPSSIAGGSFSNFKEQEYSWVTEGNYGRWLLADYEWNNESYLFRWGVTYLSGKNTYNLEMRPVKSEVTTQEIQDIPQSIRDYIAGKSLQFSNATITNTNDGKLIYNLNVRSGNTYFQLIFNNDLTLVAGGDQLTSLSGLTDLPVSIQNYLAQPRYQGFGFTGQFAGIQKREYDGVVSYHVGTQKHNGTMYGSQAWFIVFDSNGNPITRSYLGLY</sequence>
<dbReference type="Proteomes" id="UP000256373">
    <property type="component" value="Unassembled WGS sequence"/>
</dbReference>
<evidence type="ECO:0000313" key="1">
    <source>
        <dbReference type="EMBL" id="REA58087.1"/>
    </source>
</evidence>